<sequence>KVYQVYVWEAYPGRRAQLIESASTAQPLHEKLGASVGINVDQMGRVHYLMSFDTWGDWAKFQDADPTDEVSAFFAEFYSNPPGKLVEVYSVTRVD</sequence>
<organism evidence="1">
    <name type="scientific">marine metagenome</name>
    <dbReference type="NCBI Taxonomy" id="408172"/>
    <lineage>
        <taxon>unclassified sequences</taxon>
        <taxon>metagenomes</taxon>
        <taxon>ecological metagenomes</taxon>
    </lineage>
</organism>
<feature type="non-terminal residue" evidence="1">
    <location>
        <position position="1"/>
    </location>
</feature>
<protein>
    <recommendedName>
        <fullName evidence="2">ABM domain-containing protein</fullName>
    </recommendedName>
</protein>
<accession>A0A381W0Y2</accession>
<evidence type="ECO:0000313" key="1">
    <source>
        <dbReference type="EMBL" id="SVA46216.1"/>
    </source>
</evidence>
<name>A0A381W0Y2_9ZZZZ</name>
<gene>
    <name evidence="1" type="ORF">METZ01_LOCUS99070</name>
</gene>
<reference evidence="1" key="1">
    <citation type="submission" date="2018-05" db="EMBL/GenBank/DDBJ databases">
        <authorList>
            <person name="Lanie J.A."/>
            <person name="Ng W.-L."/>
            <person name="Kazmierczak K.M."/>
            <person name="Andrzejewski T.M."/>
            <person name="Davidsen T.M."/>
            <person name="Wayne K.J."/>
            <person name="Tettelin H."/>
            <person name="Glass J.I."/>
            <person name="Rusch D."/>
            <person name="Podicherti R."/>
            <person name="Tsui H.-C.T."/>
            <person name="Winkler M.E."/>
        </authorList>
    </citation>
    <scope>NUCLEOTIDE SEQUENCE</scope>
</reference>
<dbReference type="EMBL" id="UINC01010389">
    <property type="protein sequence ID" value="SVA46216.1"/>
    <property type="molecule type" value="Genomic_DNA"/>
</dbReference>
<evidence type="ECO:0008006" key="2">
    <source>
        <dbReference type="Google" id="ProtNLM"/>
    </source>
</evidence>
<proteinExistence type="predicted"/>
<dbReference type="AlphaFoldDB" id="A0A381W0Y2"/>